<dbReference type="EMBL" id="JAHFXS010000025">
    <property type="protein sequence ID" value="KAG9990587.1"/>
    <property type="molecule type" value="Genomic_DNA"/>
</dbReference>
<proteinExistence type="predicted"/>
<evidence type="ECO:0000313" key="3">
    <source>
        <dbReference type="Proteomes" id="UP000729357"/>
    </source>
</evidence>
<feature type="non-terminal residue" evidence="2">
    <location>
        <position position="112"/>
    </location>
</feature>
<evidence type="ECO:0000313" key="2">
    <source>
        <dbReference type="EMBL" id="KAG9990587.1"/>
    </source>
</evidence>
<dbReference type="Proteomes" id="UP000729357">
    <property type="component" value="Unassembled WGS sequence"/>
</dbReference>
<dbReference type="SUPFAM" id="SSF54695">
    <property type="entry name" value="POZ domain"/>
    <property type="match status" value="1"/>
</dbReference>
<dbReference type="CDD" id="cd18186">
    <property type="entry name" value="BTB_POZ_ZBTB_KLHL-like"/>
    <property type="match status" value="1"/>
</dbReference>
<reference evidence="2" key="2">
    <citation type="submission" date="2021-08" db="EMBL/GenBank/DDBJ databases">
        <authorList>
            <person name="Gostincar C."/>
            <person name="Sun X."/>
            <person name="Song Z."/>
            <person name="Gunde-Cimerman N."/>
        </authorList>
    </citation>
    <scope>NUCLEOTIDE SEQUENCE</scope>
    <source>
        <strain evidence="2">EXF-9298</strain>
    </source>
</reference>
<sequence length="112" mass="12188">MSSSTAQASSDLLVRYPYITSYNDKTTSDVTLCFGDNEKVHAHKVILKGVSGVFNTAFDSQFPVALKTEYLIEGHSNAVVYAMLKHIYGSPLEAPPGMVSVLLKLVLSLHLV</sequence>
<keyword evidence="3" id="KW-1185">Reference proteome</keyword>
<gene>
    <name evidence="2" type="ORF">KCU98_g1038</name>
</gene>
<name>A0A9P8G467_AURME</name>
<protein>
    <recommendedName>
        <fullName evidence="1">BTB domain-containing protein</fullName>
    </recommendedName>
</protein>
<dbReference type="InterPro" id="IPR011333">
    <property type="entry name" value="SKP1/BTB/POZ_sf"/>
</dbReference>
<dbReference type="InterPro" id="IPR000210">
    <property type="entry name" value="BTB/POZ_dom"/>
</dbReference>
<dbReference type="PROSITE" id="PS50097">
    <property type="entry name" value="BTB"/>
    <property type="match status" value="1"/>
</dbReference>
<dbReference type="Pfam" id="PF00651">
    <property type="entry name" value="BTB"/>
    <property type="match status" value="1"/>
</dbReference>
<organism evidence="2 3">
    <name type="scientific">Aureobasidium melanogenum</name>
    <name type="common">Aureobasidium pullulans var. melanogenum</name>
    <dbReference type="NCBI Taxonomy" id="46634"/>
    <lineage>
        <taxon>Eukaryota</taxon>
        <taxon>Fungi</taxon>
        <taxon>Dikarya</taxon>
        <taxon>Ascomycota</taxon>
        <taxon>Pezizomycotina</taxon>
        <taxon>Dothideomycetes</taxon>
        <taxon>Dothideomycetidae</taxon>
        <taxon>Dothideales</taxon>
        <taxon>Saccotheciaceae</taxon>
        <taxon>Aureobasidium</taxon>
    </lineage>
</organism>
<dbReference type="Gene3D" id="3.30.710.10">
    <property type="entry name" value="Potassium Channel Kv1.1, Chain A"/>
    <property type="match status" value="1"/>
</dbReference>
<feature type="domain" description="BTB" evidence="1">
    <location>
        <begin position="28"/>
        <end position="96"/>
    </location>
</feature>
<comment type="caution">
    <text evidence="2">The sequence shown here is derived from an EMBL/GenBank/DDBJ whole genome shotgun (WGS) entry which is preliminary data.</text>
</comment>
<accession>A0A9P8G467</accession>
<evidence type="ECO:0000259" key="1">
    <source>
        <dbReference type="PROSITE" id="PS50097"/>
    </source>
</evidence>
<dbReference type="AlphaFoldDB" id="A0A9P8G467"/>
<reference evidence="2" key="1">
    <citation type="journal article" date="2021" name="J Fungi (Basel)">
        <title>Virulence traits and population genomics of the black yeast Aureobasidium melanogenum.</title>
        <authorList>
            <person name="Cernosa A."/>
            <person name="Sun X."/>
            <person name="Gostincar C."/>
            <person name="Fang C."/>
            <person name="Gunde-Cimerman N."/>
            <person name="Song Z."/>
        </authorList>
    </citation>
    <scope>NUCLEOTIDE SEQUENCE</scope>
    <source>
        <strain evidence="2">EXF-9298</strain>
    </source>
</reference>